<keyword evidence="1" id="KW-0217">Developmental protein</keyword>
<evidence type="ECO:0000256" key="9">
    <source>
        <dbReference type="ARBA" id="ARBA00023163"/>
    </source>
</evidence>
<keyword evidence="4" id="KW-0677">Repeat</keyword>
<feature type="region of interest" description="Disordered" evidence="11">
    <location>
        <begin position="153"/>
        <end position="205"/>
    </location>
</feature>
<keyword evidence="10" id="KW-0539">Nucleus</keyword>
<feature type="region of interest" description="Disordered" evidence="11">
    <location>
        <begin position="238"/>
        <end position="279"/>
    </location>
</feature>
<feature type="compositionally biased region" description="Polar residues" evidence="11">
    <location>
        <begin position="260"/>
        <end position="278"/>
    </location>
</feature>
<sequence length="423" mass="45570">MEEFPLDLSLTNKKPDEKIFNEVINTRNILEKFQKNPLSSLESQVSGLDGPNGDNFAAMAAAAAAAAASFSPNLLTRMAASMNPWSNYSGNLQNLNKLGNDAAAFQALFQQAAGANLTSADNAVKSSGNNNLLAQNNFLQSFPDLYWNQSQKFGSNKSTSPSFTGISNAFSLRHHHHPPPPAASQPMRTKSSSGRQNPWQAQWINRSSEQTRDVFTCVWCKESFKSLAEMTDHMKRSPRCGMAGMQQHHGNHHSGAGLASITNNANSNPNVSLQNSGQISNSFPISSPLIPSSGKISTFNATSSGNESKDLGILNTQQANKNHHSSTSSTNIHPSRTKSSSSSSSASETPLMSNLVAPTVSPQTTSSISTSSASGVNMPRKLVRGQDVWLGRGAEQTRQILKCKCIVFFLEKNNSIKKNKLLA</sequence>
<evidence type="ECO:0000256" key="5">
    <source>
        <dbReference type="ARBA" id="ARBA00022771"/>
    </source>
</evidence>
<gene>
    <name evidence="12" type="ORF">QR98_0041700</name>
</gene>
<dbReference type="Proteomes" id="UP000616769">
    <property type="component" value="Unassembled WGS sequence"/>
</dbReference>
<keyword evidence="2" id="KW-0678">Repressor</keyword>
<evidence type="ECO:0000256" key="2">
    <source>
        <dbReference type="ARBA" id="ARBA00022491"/>
    </source>
</evidence>
<evidence type="ECO:0000313" key="12">
    <source>
        <dbReference type="EMBL" id="KPM05701.1"/>
    </source>
</evidence>
<feature type="region of interest" description="Disordered" evidence="11">
    <location>
        <begin position="318"/>
        <end position="350"/>
    </location>
</feature>
<keyword evidence="7" id="KW-0805">Transcription regulation</keyword>
<evidence type="ECO:0000256" key="3">
    <source>
        <dbReference type="ARBA" id="ARBA00022723"/>
    </source>
</evidence>
<evidence type="ECO:0000313" key="13">
    <source>
        <dbReference type="Proteomes" id="UP000616769"/>
    </source>
</evidence>
<feature type="compositionally biased region" description="Polar residues" evidence="11">
    <location>
        <begin position="186"/>
        <end position="205"/>
    </location>
</feature>
<dbReference type="InterPro" id="IPR027008">
    <property type="entry name" value="Teashirt_fam"/>
</dbReference>
<comment type="caution">
    <text evidence="12">The sequence shown here is derived from an EMBL/GenBank/DDBJ whole genome shotgun (WGS) entry which is preliminary data.</text>
</comment>
<evidence type="ECO:0000256" key="8">
    <source>
        <dbReference type="ARBA" id="ARBA00023125"/>
    </source>
</evidence>
<dbReference type="AlphaFoldDB" id="A0A132A410"/>
<name>A0A132A410_SARSC</name>
<keyword evidence="3" id="KW-0479">Metal-binding</keyword>
<proteinExistence type="predicted"/>
<evidence type="ECO:0000256" key="7">
    <source>
        <dbReference type="ARBA" id="ARBA00023015"/>
    </source>
</evidence>
<evidence type="ECO:0000256" key="6">
    <source>
        <dbReference type="ARBA" id="ARBA00022833"/>
    </source>
</evidence>
<protein>
    <submittedName>
        <fullName evidence="12">Uncharacterized protein</fullName>
    </submittedName>
</protein>
<evidence type="ECO:0000256" key="1">
    <source>
        <dbReference type="ARBA" id="ARBA00022473"/>
    </source>
</evidence>
<keyword evidence="8" id="KW-0238">DNA-binding</keyword>
<keyword evidence="5" id="KW-0863">Zinc-finger</keyword>
<dbReference type="GO" id="GO:0003677">
    <property type="term" value="F:DNA binding"/>
    <property type="evidence" value="ECO:0007669"/>
    <property type="project" value="UniProtKB-KW"/>
</dbReference>
<evidence type="ECO:0000256" key="4">
    <source>
        <dbReference type="ARBA" id="ARBA00022737"/>
    </source>
</evidence>
<keyword evidence="6" id="KW-0862">Zinc</keyword>
<dbReference type="PANTHER" id="PTHR12487:SF7">
    <property type="entry name" value="PROTEIN TEASHIRT-RELATED"/>
    <property type="match status" value="1"/>
</dbReference>
<keyword evidence="9" id="KW-0804">Transcription</keyword>
<dbReference type="GO" id="GO:0008270">
    <property type="term" value="F:zinc ion binding"/>
    <property type="evidence" value="ECO:0007669"/>
    <property type="project" value="UniProtKB-KW"/>
</dbReference>
<dbReference type="OrthoDB" id="5815793at2759"/>
<dbReference type="VEuPathDB" id="VectorBase:SSCA001825"/>
<evidence type="ECO:0000256" key="10">
    <source>
        <dbReference type="ARBA" id="ARBA00023242"/>
    </source>
</evidence>
<evidence type="ECO:0000256" key="11">
    <source>
        <dbReference type="SAM" id="MobiDB-lite"/>
    </source>
</evidence>
<accession>A0A132A410</accession>
<dbReference type="PANTHER" id="PTHR12487">
    <property type="entry name" value="TEASHIRT-RELATED"/>
    <property type="match status" value="1"/>
</dbReference>
<reference evidence="12 13" key="1">
    <citation type="journal article" date="2015" name="Parasit. Vectors">
        <title>Draft genome of the scabies mite.</title>
        <authorList>
            <person name="Rider S.D.Jr."/>
            <person name="Morgan M.S."/>
            <person name="Arlian L.G."/>
        </authorList>
    </citation>
    <scope>NUCLEOTIDE SEQUENCE [LARGE SCALE GENOMIC DNA]</scope>
    <source>
        <strain evidence="12">Arlian Lab</strain>
    </source>
</reference>
<dbReference type="GO" id="GO:0005634">
    <property type="term" value="C:nucleus"/>
    <property type="evidence" value="ECO:0007669"/>
    <property type="project" value="TreeGrafter"/>
</dbReference>
<feature type="compositionally biased region" description="Polar residues" evidence="11">
    <location>
        <begin position="153"/>
        <end position="170"/>
    </location>
</feature>
<dbReference type="GO" id="GO:0000981">
    <property type="term" value="F:DNA-binding transcription factor activity, RNA polymerase II-specific"/>
    <property type="evidence" value="ECO:0007669"/>
    <property type="project" value="TreeGrafter"/>
</dbReference>
<organism evidence="12 13">
    <name type="scientific">Sarcoptes scabiei</name>
    <name type="common">Itch mite</name>
    <name type="synonym">Acarus scabiei</name>
    <dbReference type="NCBI Taxonomy" id="52283"/>
    <lineage>
        <taxon>Eukaryota</taxon>
        <taxon>Metazoa</taxon>
        <taxon>Ecdysozoa</taxon>
        <taxon>Arthropoda</taxon>
        <taxon>Chelicerata</taxon>
        <taxon>Arachnida</taxon>
        <taxon>Acari</taxon>
        <taxon>Acariformes</taxon>
        <taxon>Sarcoptiformes</taxon>
        <taxon>Astigmata</taxon>
        <taxon>Psoroptidia</taxon>
        <taxon>Sarcoptoidea</taxon>
        <taxon>Sarcoptidae</taxon>
        <taxon>Sarcoptinae</taxon>
        <taxon>Sarcoptes</taxon>
    </lineage>
</organism>
<dbReference type="EMBL" id="JXLN01010424">
    <property type="protein sequence ID" value="KPM05701.1"/>
    <property type="molecule type" value="Genomic_DNA"/>
</dbReference>